<feature type="compositionally biased region" description="Polar residues" evidence="1">
    <location>
        <begin position="1"/>
        <end position="12"/>
    </location>
</feature>
<proteinExistence type="predicted"/>
<evidence type="ECO:0008006" key="4">
    <source>
        <dbReference type="Google" id="ProtNLM"/>
    </source>
</evidence>
<evidence type="ECO:0000313" key="2">
    <source>
        <dbReference type="EMBL" id="GFS78763.1"/>
    </source>
</evidence>
<sequence length="130" mass="15176">MTFHLQQENVYLSSEDEHPTTEKKYEDGSLRKKGIKAICRKDFAPSNYSKVCELHFAEDTIGRNTEVYDKKTGHKMCSFDTLLTAKLCFAIYISMSSNPARECPKLRQQRIENEHLQRPIQENINSKQKF</sequence>
<name>A0A8X6T5U2_NEPPI</name>
<evidence type="ECO:0000256" key="1">
    <source>
        <dbReference type="SAM" id="MobiDB-lite"/>
    </source>
</evidence>
<dbReference type="Proteomes" id="UP000887013">
    <property type="component" value="Unassembled WGS sequence"/>
</dbReference>
<feature type="region of interest" description="Disordered" evidence="1">
    <location>
        <begin position="1"/>
        <end position="27"/>
    </location>
</feature>
<comment type="caution">
    <text evidence="2">The sequence shown here is derived from an EMBL/GenBank/DDBJ whole genome shotgun (WGS) entry which is preliminary data.</text>
</comment>
<dbReference type="EMBL" id="BMAW01051129">
    <property type="protein sequence ID" value="GFS78763.1"/>
    <property type="molecule type" value="Genomic_DNA"/>
</dbReference>
<gene>
    <name evidence="2" type="ORF">NPIL_325291</name>
</gene>
<dbReference type="OrthoDB" id="6436959at2759"/>
<accession>A0A8X6T5U2</accession>
<keyword evidence="3" id="KW-1185">Reference proteome</keyword>
<feature type="compositionally biased region" description="Basic and acidic residues" evidence="1">
    <location>
        <begin position="15"/>
        <end position="27"/>
    </location>
</feature>
<evidence type="ECO:0000313" key="3">
    <source>
        <dbReference type="Proteomes" id="UP000887013"/>
    </source>
</evidence>
<dbReference type="AlphaFoldDB" id="A0A8X6T5U2"/>
<protein>
    <recommendedName>
        <fullName evidence="4">THAP-type domain-containing protein</fullName>
    </recommendedName>
</protein>
<organism evidence="2 3">
    <name type="scientific">Nephila pilipes</name>
    <name type="common">Giant wood spider</name>
    <name type="synonym">Nephila maculata</name>
    <dbReference type="NCBI Taxonomy" id="299642"/>
    <lineage>
        <taxon>Eukaryota</taxon>
        <taxon>Metazoa</taxon>
        <taxon>Ecdysozoa</taxon>
        <taxon>Arthropoda</taxon>
        <taxon>Chelicerata</taxon>
        <taxon>Arachnida</taxon>
        <taxon>Araneae</taxon>
        <taxon>Araneomorphae</taxon>
        <taxon>Entelegynae</taxon>
        <taxon>Araneoidea</taxon>
        <taxon>Nephilidae</taxon>
        <taxon>Nephila</taxon>
    </lineage>
</organism>
<reference evidence="2" key="1">
    <citation type="submission" date="2020-08" db="EMBL/GenBank/DDBJ databases">
        <title>Multicomponent nature underlies the extraordinary mechanical properties of spider dragline silk.</title>
        <authorList>
            <person name="Kono N."/>
            <person name="Nakamura H."/>
            <person name="Mori M."/>
            <person name="Yoshida Y."/>
            <person name="Ohtoshi R."/>
            <person name="Malay A.D."/>
            <person name="Moran D.A.P."/>
            <person name="Tomita M."/>
            <person name="Numata K."/>
            <person name="Arakawa K."/>
        </authorList>
    </citation>
    <scope>NUCLEOTIDE SEQUENCE</scope>
</reference>